<organism evidence="2 3">
    <name type="scientific">Cochliobolus heterostrophus (strain C4 / ATCC 48331 / race T)</name>
    <name type="common">Southern corn leaf blight fungus</name>
    <name type="synonym">Bipolaris maydis</name>
    <dbReference type="NCBI Taxonomy" id="665024"/>
    <lineage>
        <taxon>Eukaryota</taxon>
        <taxon>Fungi</taxon>
        <taxon>Dikarya</taxon>
        <taxon>Ascomycota</taxon>
        <taxon>Pezizomycotina</taxon>
        <taxon>Dothideomycetes</taxon>
        <taxon>Pleosporomycetidae</taxon>
        <taxon>Pleosporales</taxon>
        <taxon>Pleosporineae</taxon>
        <taxon>Pleosporaceae</taxon>
        <taxon>Bipolaris</taxon>
    </lineage>
</organism>
<dbReference type="RefSeq" id="XP_014072699.1">
    <property type="nucleotide sequence ID" value="XM_014217224.1"/>
</dbReference>
<feature type="region of interest" description="Disordered" evidence="1">
    <location>
        <begin position="1"/>
        <end position="24"/>
    </location>
</feature>
<feature type="region of interest" description="Disordered" evidence="1">
    <location>
        <begin position="333"/>
        <end position="424"/>
    </location>
</feature>
<feature type="compositionally biased region" description="Polar residues" evidence="1">
    <location>
        <begin position="414"/>
        <end position="424"/>
    </location>
</feature>
<keyword evidence="3" id="KW-1185">Reference proteome</keyword>
<proteinExistence type="predicted"/>
<name>N4WWN6_COCH4</name>
<reference evidence="2 3" key="1">
    <citation type="journal article" date="2012" name="PLoS Pathog.">
        <title>Diverse lifestyles and strategies of plant pathogenesis encoded in the genomes of eighteen Dothideomycetes fungi.</title>
        <authorList>
            <person name="Ohm R.A."/>
            <person name="Feau N."/>
            <person name="Henrissat B."/>
            <person name="Schoch C.L."/>
            <person name="Horwitz B.A."/>
            <person name="Barry K.W."/>
            <person name="Condon B.J."/>
            <person name="Copeland A.C."/>
            <person name="Dhillon B."/>
            <person name="Glaser F."/>
            <person name="Hesse C.N."/>
            <person name="Kosti I."/>
            <person name="LaButti K."/>
            <person name="Lindquist E.A."/>
            <person name="Lucas S."/>
            <person name="Salamov A.A."/>
            <person name="Bradshaw R.E."/>
            <person name="Ciuffetti L."/>
            <person name="Hamelin R.C."/>
            <person name="Kema G.H.J."/>
            <person name="Lawrence C."/>
            <person name="Scott J.A."/>
            <person name="Spatafora J.W."/>
            <person name="Turgeon B.G."/>
            <person name="de Wit P.J.G.M."/>
            <person name="Zhong S."/>
            <person name="Goodwin S.B."/>
            <person name="Grigoriev I.V."/>
        </authorList>
    </citation>
    <scope>NUCLEOTIDE SEQUENCE [LARGE SCALE GENOMIC DNA]</scope>
    <source>
        <strain evidence="3">C4 / ATCC 48331 / race T</strain>
    </source>
</reference>
<feature type="compositionally biased region" description="Polar residues" evidence="1">
    <location>
        <begin position="392"/>
        <end position="401"/>
    </location>
</feature>
<dbReference type="HOGENOM" id="CLU_380340_0_0_1"/>
<dbReference type="Proteomes" id="UP000012338">
    <property type="component" value="Unassembled WGS sequence"/>
</dbReference>
<dbReference type="GeneID" id="25843229"/>
<gene>
    <name evidence="2" type="ORF">COCC4DRAFT_28933</name>
</gene>
<evidence type="ECO:0000313" key="2">
    <source>
        <dbReference type="EMBL" id="ENH98800.1"/>
    </source>
</evidence>
<accession>N4WWN6</accession>
<feature type="compositionally biased region" description="Acidic residues" evidence="1">
    <location>
        <begin position="336"/>
        <end position="353"/>
    </location>
</feature>
<sequence>MVRPRRGKRANDPEEPQESNKGEGYIQVEIGGDNVTFEWLKNNLTTRMQEQEATRALLPDLIREKNGLLKQGNTTALNNWRRRRGKNKVTREFRKKEKDDFMNAQALLEDFLYFQNHSHRRNRNYEFKVDKKPGHSRLSAVGLGNRQNILDAFDKAKIGGPVHRSGFSDWEGKEIRERESGQGPKPVRFNELHLWTPACRRVPVGFAATKDMSVEATALVLDIDNIREEWKRIEEVEIPERGQEGFPYRTHMERRQQEQALYRSELGNLRPTTAGLHLETTPDGVKLQDRFRDMQILDGVFISALESSYDWRTSYDLLGPVKSGIYANFTVSDERETIDEEPAEDSLENDDNITEQPEPSKKRKATGKTKSCTKKKPKNDATEDQTTEHTTAEQQPTTDNRTMLDCPYPAGEFQQPSSKRPLTLSTPLVSTPWCEETPGRREYHVSLLLSPSSAVDSPPHTPIPHPTAASLPASFPNDEVSPIGLAAQRRCAHEPERCRAWWSHAADACWIVESEAAGRRSPVVHPIAEIEGPGEEEFVLPEGARAVYGERVADQYGVMGEAWPRVGVRVPYEPMGWDDVRVGGRRDGGEEEGERARNVVHEYRAMAAPLIPLEERVGGVNADADADADAGNGVGYESDGSDYEGDMFRSMYSLGRIGITTRASESRMSQAESAAES</sequence>
<evidence type="ECO:0000313" key="3">
    <source>
        <dbReference type="Proteomes" id="UP000012338"/>
    </source>
</evidence>
<feature type="compositionally biased region" description="Basic residues" evidence="1">
    <location>
        <begin position="361"/>
        <end position="377"/>
    </location>
</feature>
<reference evidence="3" key="2">
    <citation type="journal article" date="2013" name="PLoS Genet.">
        <title>Comparative genome structure, secondary metabolite, and effector coding capacity across Cochliobolus pathogens.</title>
        <authorList>
            <person name="Condon B.J."/>
            <person name="Leng Y."/>
            <person name="Wu D."/>
            <person name="Bushley K.E."/>
            <person name="Ohm R.A."/>
            <person name="Otillar R."/>
            <person name="Martin J."/>
            <person name="Schackwitz W."/>
            <person name="Grimwood J."/>
            <person name="MohdZainudin N."/>
            <person name="Xue C."/>
            <person name="Wang R."/>
            <person name="Manning V.A."/>
            <person name="Dhillon B."/>
            <person name="Tu Z.J."/>
            <person name="Steffenson B.J."/>
            <person name="Salamov A."/>
            <person name="Sun H."/>
            <person name="Lowry S."/>
            <person name="LaButti K."/>
            <person name="Han J."/>
            <person name="Copeland A."/>
            <person name="Lindquist E."/>
            <person name="Barry K."/>
            <person name="Schmutz J."/>
            <person name="Baker S.E."/>
            <person name="Ciuffetti L.M."/>
            <person name="Grigoriev I.V."/>
            <person name="Zhong S."/>
            <person name="Turgeon B.G."/>
        </authorList>
    </citation>
    <scope>NUCLEOTIDE SEQUENCE [LARGE SCALE GENOMIC DNA]</scope>
    <source>
        <strain evidence="3">C4 / ATCC 48331 / race T</strain>
    </source>
</reference>
<dbReference type="EMBL" id="KB733499">
    <property type="protein sequence ID" value="ENH98800.1"/>
    <property type="molecule type" value="Genomic_DNA"/>
</dbReference>
<dbReference type="AlphaFoldDB" id="N4WWN6"/>
<dbReference type="OrthoDB" id="3798423at2759"/>
<feature type="compositionally biased region" description="Basic and acidic residues" evidence="1">
    <location>
        <begin position="378"/>
        <end position="391"/>
    </location>
</feature>
<evidence type="ECO:0000256" key="1">
    <source>
        <dbReference type="SAM" id="MobiDB-lite"/>
    </source>
</evidence>
<protein>
    <submittedName>
        <fullName evidence="2">Uncharacterized protein</fullName>
    </submittedName>
</protein>